<dbReference type="InterPro" id="IPR029229">
    <property type="entry name" value="Alkyl_sulf_C"/>
</dbReference>
<evidence type="ECO:0000256" key="2">
    <source>
        <dbReference type="ARBA" id="ARBA00022801"/>
    </source>
</evidence>
<proteinExistence type="inferred from homology"/>
<dbReference type="InterPro" id="IPR036527">
    <property type="entry name" value="SCP2_sterol-bd_dom_sf"/>
</dbReference>
<evidence type="ECO:0000256" key="3">
    <source>
        <dbReference type="ARBA" id="ARBA00022833"/>
    </source>
</evidence>
<evidence type="ECO:0000313" key="7">
    <source>
        <dbReference type="Proteomes" id="UP000255082"/>
    </source>
</evidence>
<dbReference type="SUPFAM" id="SSF55718">
    <property type="entry name" value="SCP-like"/>
    <property type="match status" value="1"/>
</dbReference>
<feature type="domain" description="Metallo-beta-lactamase" evidence="5">
    <location>
        <begin position="62"/>
        <end position="281"/>
    </location>
</feature>
<dbReference type="CDD" id="cd07710">
    <property type="entry name" value="arylsulfatase_Sdsa1-like_MBL-fold"/>
    <property type="match status" value="1"/>
</dbReference>
<dbReference type="EMBL" id="UGRU01000001">
    <property type="protein sequence ID" value="SUA45019.1"/>
    <property type="molecule type" value="Genomic_DNA"/>
</dbReference>
<dbReference type="PANTHER" id="PTHR43223">
    <property type="entry name" value="ALKYL/ARYL-SULFATASE"/>
    <property type="match status" value="1"/>
</dbReference>
<dbReference type="InterPro" id="IPR001279">
    <property type="entry name" value="Metallo-B-lactamas"/>
</dbReference>
<organism evidence="6 7">
    <name type="scientific">Nocardia africana</name>
    <dbReference type="NCBI Taxonomy" id="134964"/>
    <lineage>
        <taxon>Bacteria</taxon>
        <taxon>Bacillati</taxon>
        <taxon>Actinomycetota</taxon>
        <taxon>Actinomycetes</taxon>
        <taxon>Mycobacteriales</taxon>
        <taxon>Nocardiaceae</taxon>
        <taxon>Nocardia</taxon>
    </lineage>
</organism>
<dbReference type="GO" id="GO:0046872">
    <property type="term" value="F:metal ion binding"/>
    <property type="evidence" value="ECO:0007669"/>
    <property type="project" value="UniProtKB-KW"/>
</dbReference>
<evidence type="ECO:0000259" key="5">
    <source>
        <dbReference type="SMART" id="SM00849"/>
    </source>
</evidence>
<dbReference type="InterPro" id="IPR052195">
    <property type="entry name" value="Bact_Alkyl/Aryl-Sulfatase"/>
</dbReference>
<accession>A0A378WV29</accession>
<dbReference type="InterPro" id="IPR029228">
    <property type="entry name" value="Alkyl_sulf_dimr"/>
</dbReference>
<dbReference type="PANTHER" id="PTHR43223:SF1">
    <property type="entry name" value="ALKYL_ARYL-SULFATASE BDS1"/>
    <property type="match status" value="1"/>
</dbReference>
<evidence type="ECO:0000256" key="4">
    <source>
        <dbReference type="ARBA" id="ARBA00033751"/>
    </source>
</evidence>
<dbReference type="Gene3D" id="3.30.1050.10">
    <property type="entry name" value="SCP2 sterol-binding domain"/>
    <property type="match status" value="1"/>
</dbReference>
<protein>
    <submittedName>
        <fullName evidence="6">Metallo-beta-lactamase superfamily</fullName>
    </submittedName>
</protein>
<reference evidence="6 7" key="1">
    <citation type="submission" date="2018-06" db="EMBL/GenBank/DDBJ databases">
        <authorList>
            <consortium name="Pathogen Informatics"/>
            <person name="Doyle S."/>
        </authorList>
    </citation>
    <scope>NUCLEOTIDE SEQUENCE [LARGE SCALE GENOMIC DNA]</scope>
    <source>
        <strain evidence="6 7">NCTC13184</strain>
    </source>
</reference>
<dbReference type="AlphaFoldDB" id="A0A378WV29"/>
<dbReference type="Gene3D" id="3.60.15.30">
    <property type="entry name" value="Metallo-beta-lactamase domain"/>
    <property type="match status" value="1"/>
</dbReference>
<dbReference type="OrthoDB" id="2273115at2"/>
<name>A0A378WV29_9NOCA</name>
<dbReference type="InterPro" id="IPR044097">
    <property type="entry name" value="Bds1/SdsA1_MBL-fold"/>
</dbReference>
<dbReference type="GO" id="GO:0046983">
    <property type="term" value="F:protein dimerization activity"/>
    <property type="evidence" value="ECO:0007669"/>
    <property type="project" value="InterPro"/>
</dbReference>
<dbReference type="SMART" id="SM00849">
    <property type="entry name" value="Lactamase_B"/>
    <property type="match status" value="1"/>
</dbReference>
<dbReference type="GO" id="GO:0018741">
    <property type="term" value="F:linear primary-alkylsulfatase activity"/>
    <property type="evidence" value="ECO:0007669"/>
    <property type="project" value="InterPro"/>
</dbReference>
<dbReference type="GO" id="GO:0018909">
    <property type="term" value="P:dodecyl sulfate metabolic process"/>
    <property type="evidence" value="ECO:0007669"/>
    <property type="project" value="InterPro"/>
</dbReference>
<dbReference type="Pfam" id="PF14864">
    <property type="entry name" value="Alkyl_sulf_C"/>
    <property type="match status" value="1"/>
</dbReference>
<dbReference type="Gene3D" id="1.25.40.880">
    <property type="entry name" value="Alkyl sulfatase, dimerisation domain"/>
    <property type="match status" value="1"/>
</dbReference>
<evidence type="ECO:0000313" key="6">
    <source>
        <dbReference type="EMBL" id="SUA45019.1"/>
    </source>
</evidence>
<comment type="similarity">
    <text evidence="4">Belongs to the metallo-beta-lactamase superfamily. Type III sulfatase family.</text>
</comment>
<keyword evidence="1" id="KW-0479">Metal-binding</keyword>
<sequence>MADKYWLGADTGITFTPSGKNRAYTEYADTVPREMSDHSRTMDPGVFEIVGKGVYQIFGYALSAMTVVVGEDGVILIDPPEDVEKGRRMRQELEKITDKPIRAIVYSHWHTDHYAGVKAFATQEQVDAGEIAIIAHRDFMDNVIANSIAGDGPIIAARLDYSLGTLLEVGPRGRVNGGIGPDFVMETISLIPPTIPVDDRLEHTIAGVRMVHFWAPSEAIDEIVTWFPDLGVLQSAEVIQGESFPNLHSIRGSRYRDPQAWFKSIDKYLRPLPAEFMIPSHGRPLAGRTEVARVLRDYRDAISYVYDQTIRHMNKGLLPDDLVATVQLPDSLASSEWLGNFYGGVPHSVRQIYVGELGWFDADPTTLAPIHAVEASRRYVALMGGRDTVVAEAERVAGEGDHQWAAELLRHVVRIDTDDTEARQLKAEALRHIGYTTPNSNWRNFYLTAARELDGTIDYSLAISIDAPDQVAALPVPALLEGLRFRIDPDRAAGVTAAAGFRITDTGDTIGLLIRNGVVEPITEIPDNPIFVAELPKLAVIGMLFTDLNQGLVKALDDGHATLTTGTPGDTASFFGYFDPKPHDHVTLADR</sequence>
<dbReference type="SUPFAM" id="SSF56281">
    <property type="entry name" value="Metallo-hydrolase/oxidoreductase"/>
    <property type="match status" value="1"/>
</dbReference>
<dbReference type="Proteomes" id="UP000255082">
    <property type="component" value="Unassembled WGS sequence"/>
</dbReference>
<dbReference type="InterPro" id="IPR036866">
    <property type="entry name" value="RibonucZ/Hydroxyglut_hydro"/>
</dbReference>
<evidence type="ECO:0000256" key="1">
    <source>
        <dbReference type="ARBA" id="ARBA00022723"/>
    </source>
</evidence>
<gene>
    <name evidence="6" type="ORF">NCTC13184_03541</name>
</gene>
<dbReference type="InterPro" id="IPR038536">
    <property type="entry name" value="Alkyl/aryl-sulf_dimr_sf"/>
</dbReference>
<dbReference type="Pfam" id="PF00753">
    <property type="entry name" value="Lactamase_B"/>
    <property type="match status" value="1"/>
</dbReference>
<keyword evidence="3" id="KW-0862">Zinc</keyword>
<dbReference type="Pfam" id="PF14863">
    <property type="entry name" value="Alkyl_sulf_dimr"/>
    <property type="match status" value="1"/>
</dbReference>
<keyword evidence="2" id="KW-0378">Hydrolase</keyword>